<dbReference type="PROSITE" id="PS50868">
    <property type="entry name" value="POST_SET"/>
    <property type="match status" value="1"/>
</dbReference>
<dbReference type="Proteomes" id="UP000195570">
    <property type="component" value="Unassembled WGS sequence"/>
</dbReference>
<evidence type="ECO:0000313" key="8">
    <source>
        <dbReference type="Proteomes" id="UP000195570"/>
    </source>
</evidence>
<dbReference type="VEuPathDB" id="TriTrypDB:TEOVI_000553700"/>
<dbReference type="InterPro" id="IPR003616">
    <property type="entry name" value="Post-SET_dom"/>
</dbReference>
<dbReference type="GO" id="GO:0032259">
    <property type="term" value="P:methylation"/>
    <property type="evidence" value="ECO:0007669"/>
    <property type="project" value="UniProtKB-KW"/>
</dbReference>
<keyword evidence="3" id="KW-0949">S-adenosyl-L-methionine</keyword>
<keyword evidence="2" id="KW-0808">Transferase</keyword>
<keyword evidence="1" id="KW-0489">Methyltransferase</keyword>
<dbReference type="GeneID" id="92379477"/>
<evidence type="ECO:0000256" key="4">
    <source>
        <dbReference type="SAM" id="MobiDB-lite"/>
    </source>
</evidence>
<accession>A0A1G4I2E2</accession>
<dbReference type="AlphaFoldDB" id="A0A1G4I2E2"/>
<dbReference type="GO" id="GO:0008168">
    <property type="term" value="F:methyltransferase activity"/>
    <property type="evidence" value="ECO:0007669"/>
    <property type="project" value="UniProtKB-KW"/>
</dbReference>
<dbReference type="Gene3D" id="2.170.270.10">
    <property type="entry name" value="SET domain"/>
    <property type="match status" value="1"/>
</dbReference>
<proteinExistence type="predicted"/>
<evidence type="ECO:0000259" key="6">
    <source>
        <dbReference type="PROSITE" id="PS50868"/>
    </source>
</evidence>
<dbReference type="InterPro" id="IPR001214">
    <property type="entry name" value="SET_dom"/>
</dbReference>
<feature type="region of interest" description="Disordered" evidence="4">
    <location>
        <begin position="43"/>
        <end position="62"/>
    </location>
</feature>
<reference evidence="7" key="1">
    <citation type="submission" date="2016-09" db="EMBL/GenBank/DDBJ databases">
        <authorList>
            <person name="Hebert L."/>
            <person name="Moumen B."/>
        </authorList>
    </citation>
    <scope>NUCLEOTIDE SEQUENCE [LARGE SCALE GENOMIC DNA]</scope>
    <source>
        <strain evidence="7">OVI</strain>
    </source>
</reference>
<evidence type="ECO:0000256" key="2">
    <source>
        <dbReference type="ARBA" id="ARBA00022679"/>
    </source>
</evidence>
<evidence type="ECO:0000313" key="7">
    <source>
        <dbReference type="EMBL" id="SCU65881.1"/>
    </source>
</evidence>
<dbReference type="PROSITE" id="PS50280">
    <property type="entry name" value="SET"/>
    <property type="match status" value="1"/>
</dbReference>
<dbReference type="RefSeq" id="XP_067077401.1">
    <property type="nucleotide sequence ID" value="XM_067221300.1"/>
</dbReference>
<dbReference type="InterPro" id="IPR046341">
    <property type="entry name" value="SET_dom_sf"/>
</dbReference>
<dbReference type="Pfam" id="PF00856">
    <property type="entry name" value="SET"/>
    <property type="match status" value="1"/>
</dbReference>
<feature type="domain" description="SET" evidence="5">
    <location>
        <begin position="258"/>
        <end position="400"/>
    </location>
</feature>
<evidence type="ECO:0000256" key="1">
    <source>
        <dbReference type="ARBA" id="ARBA00022603"/>
    </source>
</evidence>
<protein>
    <submittedName>
        <fullName evidence="7">SET domain containing protein, putative</fullName>
    </submittedName>
</protein>
<dbReference type="EMBL" id="CZPT02000448">
    <property type="protein sequence ID" value="SCU65881.1"/>
    <property type="molecule type" value="Genomic_DNA"/>
</dbReference>
<gene>
    <name evidence="7" type="ORF">TEOVI_000553700</name>
</gene>
<evidence type="ECO:0000256" key="3">
    <source>
        <dbReference type="ARBA" id="ARBA00022691"/>
    </source>
</evidence>
<evidence type="ECO:0000259" key="5">
    <source>
        <dbReference type="PROSITE" id="PS50280"/>
    </source>
</evidence>
<dbReference type="SUPFAM" id="SSF82199">
    <property type="entry name" value="SET domain"/>
    <property type="match status" value="1"/>
</dbReference>
<name>A0A1G4I2E2_TRYEQ</name>
<comment type="caution">
    <text evidence="7">The sequence shown here is derived from an EMBL/GenBank/DDBJ whole genome shotgun (WGS) entry which is preliminary data.</text>
</comment>
<feature type="domain" description="Post-SET" evidence="6">
    <location>
        <begin position="420"/>
        <end position="432"/>
    </location>
</feature>
<sequence length="544" mass="59400">MVLGGVVGGRITANRKSVLQRLNTVTTTHLLCNRLCSGCAVTSLSGSDSEKPKSQRLPRRTKRTNYADREQLMFPDLFVASSEGEAVSCGSWESLDEGVMQPPQPHAAASSLRLSAFVLGALAMPLVGPITYGILNAMAYVGYTMGRVSFYTRYSVAPPLSTSGGNSTSATPSPVLLRTSLSSPMDVEASIQQLIAAGAYAQAAALSTTTVHQAECANSRESLTASDNSGTVSAENIFLENLNGTPYFRGLLQGTTLDCIRVGSSPIHSRGLFTTKALPRGTRVVVAPQRTYMDAAQLVLLLGDTHTRLPDTFHYTHPTGSLMELVTQPLPHHLMNHSCEPNCCCGLSKEFWPAAAATGEYSECKEVLSRIENFPYFGDANSFFTTRDVPAGSELTISYSHRVAPLFYGENALKKYFVVCRCGSSNCRHFVYKQTDEVSQYFAGRKHCKDKNGILSRFICNGGNNVRVNGNRNIGDDSIKEVGKLLRMGYDDETVFLSLLSSRKPLLRYMQAHLAASRRSATKRELLMCYRHVFKFLNEASPVD</sequence>
<organism evidence="7 8">
    <name type="scientific">Trypanosoma equiperdum</name>
    <dbReference type="NCBI Taxonomy" id="5694"/>
    <lineage>
        <taxon>Eukaryota</taxon>
        <taxon>Discoba</taxon>
        <taxon>Euglenozoa</taxon>
        <taxon>Kinetoplastea</taxon>
        <taxon>Metakinetoplastina</taxon>
        <taxon>Trypanosomatida</taxon>
        <taxon>Trypanosomatidae</taxon>
        <taxon>Trypanosoma</taxon>
    </lineage>
</organism>
<keyword evidence="8" id="KW-1185">Reference proteome</keyword>